<feature type="compositionally biased region" description="Low complexity" evidence="1">
    <location>
        <begin position="366"/>
        <end position="379"/>
    </location>
</feature>
<dbReference type="EMBL" id="LR881472">
    <property type="protein sequence ID" value="CAD5336209.1"/>
    <property type="molecule type" value="Genomic_DNA"/>
</dbReference>
<dbReference type="EMBL" id="LR881472">
    <property type="protein sequence ID" value="CAD5336176.1"/>
    <property type="molecule type" value="Genomic_DNA"/>
</dbReference>
<sequence>MLGVERFHGCLIEPYGKDKSASLFSSCSSDIGYCPTKTTCLAILTNIASVAQSASKDTWGSRNERFRLVTWGRSPHSFLGTSIIGRDRATIPQGEGKRLTRPGSRRFKGQTLFTISFLRSKKCHFWPSWVIPMGLALTFIRIQGKGQHRLLRLVSELSAQLSSIVCHELCLRYQDDQSESAGHSSLAFTMDHLQVVLLRLRLDLVLAAFVQHEGGKITNYTYWTGYSASKGGVARYKARDLRTTDELFMLLIPREQRKEVEAAQREADTTQKQYLQDGEGELSDIKWKTLLPQQQGIPGPAMHEQGFLHWKQPTGYSWLVRTKRREILSQICHVAYAPRPEYTAASAGSATTLSNKQPLTAHTAYPSSSTSSLPGTGNNRSANTRYTAREKYPLAENHREDI</sequence>
<accession>A0A7G2FJS0</accession>
<feature type="compositionally biased region" description="Basic and acidic residues" evidence="1">
    <location>
        <begin position="387"/>
        <end position="402"/>
    </location>
</feature>
<name>A0A7G2FJS0_ARATH</name>
<geneLocation type="mitochondrion" evidence="2"/>
<gene>
    <name evidence="2" type="ORF">AT9943_LOCUS23385</name>
    <name evidence="3" type="ORF">AT9943_LOCUS23417</name>
</gene>
<evidence type="ECO:0000313" key="3">
    <source>
        <dbReference type="EMBL" id="CAD5336209.1"/>
    </source>
</evidence>
<feature type="region of interest" description="Disordered" evidence="1">
    <location>
        <begin position="348"/>
        <end position="402"/>
    </location>
</feature>
<evidence type="ECO:0000313" key="2">
    <source>
        <dbReference type="EMBL" id="CAD5336176.1"/>
    </source>
</evidence>
<dbReference type="Proteomes" id="UP000516314">
    <property type="component" value="Mitochondrion MT"/>
</dbReference>
<evidence type="ECO:0000313" key="4">
    <source>
        <dbReference type="Proteomes" id="UP000516314"/>
    </source>
</evidence>
<protein>
    <submittedName>
        <fullName evidence="2">(thale cress) hypothetical protein</fullName>
    </submittedName>
</protein>
<dbReference type="AlphaFoldDB" id="A0A7G2FJS0"/>
<reference evidence="2 4" key="1">
    <citation type="submission" date="2020-09" db="EMBL/GenBank/DDBJ databases">
        <authorList>
            <person name="Ashkenazy H."/>
        </authorList>
    </citation>
    <scope>NUCLEOTIDE SEQUENCE [LARGE SCALE GENOMIC DNA]</scope>
    <source>
        <strain evidence="4">cv. Cdm-0</strain>
    </source>
</reference>
<keyword evidence="2" id="KW-0496">Mitochondrion</keyword>
<organism evidence="2 4">
    <name type="scientific">Arabidopsis thaliana</name>
    <name type="common">Mouse-ear cress</name>
    <dbReference type="NCBI Taxonomy" id="3702"/>
    <lineage>
        <taxon>Eukaryota</taxon>
        <taxon>Viridiplantae</taxon>
        <taxon>Streptophyta</taxon>
        <taxon>Embryophyta</taxon>
        <taxon>Tracheophyta</taxon>
        <taxon>Spermatophyta</taxon>
        <taxon>Magnoliopsida</taxon>
        <taxon>eudicotyledons</taxon>
        <taxon>Gunneridae</taxon>
        <taxon>Pentapetalae</taxon>
        <taxon>rosids</taxon>
        <taxon>malvids</taxon>
        <taxon>Brassicales</taxon>
        <taxon>Brassicaceae</taxon>
        <taxon>Camelineae</taxon>
        <taxon>Arabidopsis</taxon>
    </lineage>
</organism>
<proteinExistence type="predicted"/>
<evidence type="ECO:0000256" key="1">
    <source>
        <dbReference type="SAM" id="MobiDB-lite"/>
    </source>
</evidence>